<evidence type="ECO:0000313" key="2">
    <source>
        <dbReference type="EMBL" id="MDL4937398.1"/>
    </source>
</evidence>
<reference evidence="2 3" key="1">
    <citation type="submission" date="2023-06" db="EMBL/GenBank/DDBJ databases">
        <title>Acute promotion of culturable opportunistic pathogens and persistent increase of antibiotic resistance following antibiotic exposure in mouse gut microbiota.</title>
        <authorList>
            <person name="Li L."/>
            <person name="Wang B."/>
            <person name="Sun Y."/>
            <person name="Wang M."/>
            <person name="Xu H."/>
        </authorList>
    </citation>
    <scope>NUCLEOTIDE SEQUENCE [LARGE SCALE GENOMIC DNA]</scope>
    <source>
        <strain evidence="2 3">CRI2_2</strain>
    </source>
</reference>
<dbReference type="RefSeq" id="WP_242387784.1">
    <property type="nucleotide sequence ID" value="NZ_CAKODH010000017.1"/>
</dbReference>
<comment type="caution">
    <text evidence="2">The sequence shown here is derived from an EMBL/GenBank/DDBJ whole genome shotgun (WGS) entry which is preliminary data.</text>
</comment>
<dbReference type="Proteomes" id="UP001241571">
    <property type="component" value="Unassembled WGS sequence"/>
</dbReference>
<sequence length="119" mass="14017">MKKKFLLSFATFLVLFGTTFLISMKNFEDQKQPVEISEKESRVIVFYRDDCPDCQKVFPFLYARNLVFNDLLFVNMNSESNRKYIDQYSLESVPTFVSKGDFYSGISLEKIYSLIQQED</sequence>
<name>A0ABD4ZXC0_ENTGA</name>
<dbReference type="CDD" id="cd02947">
    <property type="entry name" value="TRX_family"/>
    <property type="match status" value="1"/>
</dbReference>
<gene>
    <name evidence="2" type="ORF">QRX88_16975</name>
</gene>
<dbReference type="EMBL" id="JASUBT010000017">
    <property type="protein sequence ID" value="MDL4937398.1"/>
    <property type="molecule type" value="Genomic_DNA"/>
</dbReference>
<dbReference type="InterPro" id="IPR013766">
    <property type="entry name" value="Thioredoxin_domain"/>
</dbReference>
<feature type="domain" description="Thioredoxin" evidence="1">
    <location>
        <begin position="34"/>
        <end position="97"/>
    </location>
</feature>
<dbReference type="AlphaFoldDB" id="A0ABD4ZXC0"/>
<organism evidence="2 3">
    <name type="scientific">Enterococcus gallinarum</name>
    <dbReference type="NCBI Taxonomy" id="1353"/>
    <lineage>
        <taxon>Bacteria</taxon>
        <taxon>Bacillati</taxon>
        <taxon>Bacillota</taxon>
        <taxon>Bacilli</taxon>
        <taxon>Lactobacillales</taxon>
        <taxon>Enterococcaceae</taxon>
        <taxon>Enterococcus</taxon>
    </lineage>
</organism>
<accession>A0ABD4ZXC0</accession>
<protein>
    <submittedName>
        <fullName evidence="2">Thioredoxin family protein</fullName>
    </submittedName>
</protein>
<dbReference type="Pfam" id="PF00085">
    <property type="entry name" value="Thioredoxin"/>
    <property type="match status" value="1"/>
</dbReference>
<evidence type="ECO:0000313" key="3">
    <source>
        <dbReference type="Proteomes" id="UP001241571"/>
    </source>
</evidence>
<proteinExistence type="predicted"/>
<evidence type="ECO:0000259" key="1">
    <source>
        <dbReference type="Pfam" id="PF00085"/>
    </source>
</evidence>